<dbReference type="InterPro" id="IPR036305">
    <property type="entry name" value="RGS_sf"/>
</dbReference>
<accession>A0A4P9XGQ0</accession>
<feature type="transmembrane region" description="Helical" evidence="1">
    <location>
        <begin position="351"/>
        <end position="370"/>
    </location>
</feature>
<feature type="transmembrane region" description="Helical" evidence="1">
    <location>
        <begin position="55"/>
        <end position="75"/>
    </location>
</feature>
<sequence>MTLSESQQTEEFLRQVHVRIVVYYTLLALGMVFCFIVPTWLFVRRRHLPSIRHRSTALTLFCSLTAALMYLHFFARAPISPWYPCWLLLWVPYLLVPIYGVALCARAFRLIGIYRVSEASAIIVRWRMQSDTADADECTEYNSRVETAACKSQEKLGTDASDTAEKGRGLLGVHNSQPARVAAHLKMDAHPLLLHRPNPPENVAHAPPKTMTRTEAERAALKSASIFLHNRWLLRTRTILWILAGVEAMMIVILAIAHFMSPRSGFTHVSHDFTDGCYVGWERLPLYIISGIIIAVVMPWLLWMLHTVRDTYGIRQEIIANMLGLMVGMVVHVLLTFTFSENFDFLPENALAISLAWNQIFCVGMPLWNVRRENNWARRAKPQGQANDAQLQGRNTRSAFRAFLNDSESFKKFNAFAVRGFSAENTMFYDACRRILKIMDAEVDGADPAEVPMHEMLHQMPPIKSFVSVAPNRQDRTVEVVYRHLLRLHDIFLANDADLEVNLTDS</sequence>
<evidence type="ECO:0000313" key="3">
    <source>
        <dbReference type="Proteomes" id="UP000271241"/>
    </source>
</evidence>
<organism evidence="2 3">
    <name type="scientific">Thamnocephalis sphaerospora</name>
    <dbReference type="NCBI Taxonomy" id="78915"/>
    <lineage>
        <taxon>Eukaryota</taxon>
        <taxon>Fungi</taxon>
        <taxon>Fungi incertae sedis</taxon>
        <taxon>Zoopagomycota</taxon>
        <taxon>Zoopagomycotina</taxon>
        <taxon>Zoopagomycetes</taxon>
        <taxon>Zoopagales</taxon>
        <taxon>Sigmoideomycetaceae</taxon>
        <taxon>Thamnocephalis</taxon>
    </lineage>
</organism>
<evidence type="ECO:0008006" key="4">
    <source>
        <dbReference type="Google" id="ProtNLM"/>
    </source>
</evidence>
<name>A0A4P9XGQ0_9FUNG</name>
<dbReference type="InterPro" id="IPR044926">
    <property type="entry name" value="RGS_subdomain_2"/>
</dbReference>
<keyword evidence="1" id="KW-1133">Transmembrane helix</keyword>
<gene>
    <name evidence="2" type="ORF">THASP1DRAFT_33367</name>
</gene>
<evidence type="ECO:0000313" key="2">
    <source>
        <dbReference type="EMBL" id="RKP04823.1"/>
    </source>
</evidence>
<feature type="transmembrane region" description="Helical" evidence="1">
    <location>
        <begin position="284"/>
        <end position="306"/>
    </location>
</feature>
<keyword evidence="3" id="KW-1185">Reference proteome</keyword>
<dbReference type="SUPFAM" id="SSF48097">
    <property type="entry name" value="Regulator of G-protein signaling, RGS"/>
    <property type="match status" value="1"/>
</dbReference>
<keyword evidence="1" id="KW-0812">Transmembrane</keyword>
<reference evidence="3" key="1">
    <citation type="journal article" date="2018" name="Nat. Microbiol.">
        <title>Leveraging single-cell genomics to expand the fungal tree of life.</title>
        <authorList>
            <person name="Ahrendt S.R."/>
            <person name="Quandt C.A."/>
            <person name="Ciobanu D."/>
            <person name="Clum A."/>
            <person name="Salamov A."/>
            <person name="Andreopoulos B."/>
            <person name="Cheng J.F."/>
            <person name="Woyke T."/>
            <person name="Pelin A."/>
            <person name="Henrissat B."/>
            <person name="Reynolds N.K."/>
            <person name="Benny G.L."/>
            <person name="Smith M.E."/>
            <person name="James T.Y."/>
            <person name="Grigoriev I.V."/>
        </authorList>
    </citation>
    <scope>NUCLEOTIDE SEQUENCE [LARGE SCALE GENOMIC DNA]</scope>
    <source>
        <strain evidence="3">RSA 1356</strain>
    </source>
</reference>
<dbReference type="AlphaFoldDB" id="A0A4P9XGQ0"/>
<dbReference type="Gene3D" id="1.10.167.10">
    <property type="entry name" value="Regulator of G-protein Signalling 4, domain 2"/>
    <property type="match status" value="1"/>
</dbReference>
<proteinExistence type="predicted"/>
<feature type="non-terminal residue" evidence="2">
    <location>
        <position position="506"/>
    </location>
</feature>
<feature type="transmembrane region" description="Helical" evidence="1">
    <location>
        <begin position="20"/>
        <end position="43"/>
    </location>
</feature>
<dbReference type="EMBL" id="KZ993428">
    <property type="protein sequence ID" value="RKP04823.1"/>
    <property type="molecule type" value="Genomic_DNA"/>
</dbReference>
<dbReference type="Proteomes" id="UP000271241">
    <property type="component" value="Unassembled WGS sequence"/>
</dbReference>
<feature type="transmembrane region" description="Helical" evidence="1">
    <location>
        <begin position="87"/>
        <end position="108"/>
    </location>
</feature>
<feature type="transmembrane region" description="Helical" evidence="1">
    <location>
        <begin position="239"/>
        <end position="260"/>
    </location>
</feature>
<dbReference type="STRING" id="78915.A0A4P9XGQ0"/>
<keyword evidence="1" id="KW-0472">Membrane</keyword>
<feature type="transmembrane region" description="Helical" evidence="1">
    <location>
        <begin position="318"/>
        <end position="339"/>
    </location>
</feature>
<protein>
    <recommendedName>
        <fullName evidence="4">RGS domain-containing protein</fullName>
    </recommendedName>
</protein>
<evidence type="ECO:0000256" key="1">
    <source>
        <dbReference type="SAM" id="Phobius"/>
    </source>
</evidence>